<feature type="compositionally biased region" description="Basic and acidic residues" evidence="2">
    <location>
        <begin position="264"/>
        <end position="274"/>
    </location>
</feature>
<dbReference type="GO" id="GO:0016491">
    <property type="term" value="F:oxidoreductase activity"/>
    <property type="evidence" value="ECO:0007669"/>
    <property type="project" value="UniProtKB-KW"/>
</dbReference>
<dbReference type="Pfam" id="PF00106">
    <property type="entry name" value="adh_short"/>
    <property type="match status" value="1"/>
</dbReference>
<evidence type="ECO:0008006" key="5">
    <source>
        <dbReference type="Google" id="ProtNLM"/>
    </source>
</evidence>
<comment type="caution">
    <text evidence="3">The sequence shown here is derived from an EMBL/GenBank/DDBJ whole genome shotgun (WGS) entry which is preliminary data.</text>
</comment>
<dbReference type="Proteomes" id="UP000284842">
    <property type="component" value="Unassembled WGS sequence"/>
</dbReference>
<accession>A0A409W745</accession>
<evidence type="ECO:0000313" key="3">
    <source>
        <dbReference type="EMBL" id="PPQ74295.1"/>
    </source>
</evidence>
<keyword evidence="4" id="KW-1185">Reference proteome</keyword>
<dbReference type="InterPro" id="IPR002347">
    <property type="entry name" value="SDR_fam"/>
</dbReference>
<dbReference type="InterPro" id="IPR036291">
    <property type="entry name" value="NAD(P)-bd_dom_sf"/>
</dbReference>
<dbReference type="PRINTS" id="PR00081">
    <property type="entry name" value="GDHRDH"/>
</dbReference>
<reference evidence="3 4" key="1">
    <citation type="journal article" date="2018" name="Evol. Lett.">
        <title>Horizontal gene cluster transfer increased hallucinogenic mushroom diversity.</title>
        <authorList>
            <person name="Reynolds H.T."/>
            <person name="Vijayakumar V."/>
            <person name="Gluck-Thaler E."/>
            <person name="Korotkin H.B."/>
            <person name="Matheny P.B."/>
            <person name="Slot J.C."/>
        </authorList>
    </citation>
    <scope>NUCLEOTIDE SEQUENCE [LARGE SCALE GENOMIC DNA]</scope>
    <source>
        <strain evidence="3 4">2629</strain>
    </source>
</reference>
<name>A0A409W745_9AGAR</name>
<proteinExistence type="predicted"/>
<dbReference type="PANTHER" id="PTHR47534:SF3">
    <property type="entry name" value="ALCOHOL DEHYDROGENASE-LIKE C-TERMINAL DOMAIN-CONTAINING PROTEIN"/>
    <property type="match status" value="1"/>
</dbReference>
<evidence type="ECO:0000256" key="2">
    <source>
        <dbReference type="SAM" id="MobiDB-lite"/>
    </source>
</evidence>
<dbReference type="InterPro" id="IPR052228">
    <property type="entry name" value="Sec_Metab_Biosynth_Oxidored"/>
</dbReference>
<gene>
    <name evidence="3" type="ORF">CVT24_001331</name>
</gene>
<dbReference type="SUPFAM" id="SSF51735">
    <property type="entry name" value="NAD(P)-binding Rossmann-fold domains"/>
    <property type="match status" value="1"/>
</dbReference>
<dbReference type="Gene3D" id="3.40.50.720">
    <property type="entry name" value="NAD(P)-binding Rossmann-like Domain"/>
    <property type="match status" value="1"/>
</dbReference>
<protein>
    <recommendedName>
        <fullName evidence="5">Ketoreductase (KR) domain-containing protein</fullName>
    </recommendedName>
</protein>
<dbReference type="STRING" id="181874.A0A409W745"/>
<dbReference type="InParanoid" id="A0A409W745"/>
<feature type="region of interest" description="Disordered" evidence="2">
    <location>
        <begin position="263"/>
        <end position="301"/>
    </location>
</feature>
<evidence type="ECO:0000313" key="4">
    <source>
        <dbReference type="Proteomes" id="UP000284842"/>
    </source>
</evidence>
<dbReference type="EMBL" id="NHTK01005763">
    <property type="protein sequence ID" value="PPQ74295.1"/>
    <property type="molecule type" value="Genomic_DNA"/>
</dbReference>
<sequence length="301" mass="33190">MSYLQIQNANASFKPDYVPVMVITGATHGIGRSIVEIFAKYQLGKAHIVLIGRNEAAAANIIANLPAAAQGCTYEFMYCDLKLMKNVRKLAATLLQKLPKINFLIHSAGTLYFGGRVETEEGIDEQLAVLYYSRFVLLHELMPLLRKARDAGEKAGVLAILGAGIAPDIVIDDLGMKKNYSGWKAMMQSAAYNDLMIAEFASREEGIAFVHAYPGMVDTYIPGSLLMKIFVVLAKPIIMLSFTKKEVCAEYMLYSLLDSKPGLSRRDSRGKDIGMEGFPPTEGARETLWEHAVKETKVNTP</sequence>
<organism evidence="3 4">
    <name type="scientific">Panaeolus cyanescens</name>
    <dbReference type="NCBI Taxonomy" id="181874"/>
    <lineage>
        <taxon>Eukaryota</taxon>
        <taxon>Fungi</taxon>
        <taxon>Dikarya</taxon>
        <taxon>Basidiomycota</taxon>
        <taxon>Agaricomycotina</taxon>
        <taxon>Agaricomycetes</taxon>
        <taxon>Agaricomycetidae</taxon>
        <taxon>Agaricales</taxon>
        <taxon>Agaricineae</taxon>
        <taxon>Galeropsidaceae</taxon>
        <taxon>Panaeolus</taxon>
    </lineage>
</organism>
<dbReference type="OrthoDB" id="2898509at2759"/>
<keyword evidence="1" id="KW-0560">Oxidoreductase</keyword>
<dbReference type="PANTHER" id="PTHR47534">
    <property type="entry name" value="YALI0E05731P"/>
    <property type="match status" value="1"/>
</dbReference>
<evidence type="ECO:0000256" key="1">
    <source>
        <dbReference type="ARBA" id="ARBA00023002"/>
    </source>
</evidence>
<dbReference type="AlphaFoldDB" id="A0A409W745"/>
<feature type="compositionally biased region" description="Basic and acidic residues" evidence="2">
    <location>
        <begin position="283"/>
        <end position="301"/>
    </location>
</feature>